<dbReference type="OrthoDB" id="1716816at2759"/>
<protein>
    <recommendedName>
        <fullName evidence="9">FAD-binding domain-containing protein</fullName>
    </recommendedName>
</protein>
<dbReference type="CDD" id="cd02979">
    <property type="entry name" value="PHOX_C"/>
    <property type="match status" value="1"/>
</dbReference>
<accession>A0A0C3D6M7</accession>
<dbReference type="SUPFAM" id="SSF52833">
    <property type="entry name" value="Thioredoxin-like"/>
    <property type="match status" value="1"/>
</dbReference>
<dbReference type="InterPro" id="IPR002938">
    <property type="entry name" value="FAD-bd"/>
</dbReference>
<evidence type="ECO:0000256" key="3">
    <source>
        <dbReference type="ARBA" id="ARBA00022827"/>
    </source>
</evidence>
<proteinExistence type="inferred from homology"/>
<keyword evidence="2" id="KW-0285">Flavoprotein</keyword>
<dbReference type="EMBL" id="KN832870">
    <property type="protein sequence ID" value="KIN06979.1"/>
    <property type="molecule type" value="Genomic_DNA"/>
</dbReference>
<dbReference type="STRING" id="913774.A0A0C3D6M7"/>
<name>A0A0C3D6M7_OIDMZ</name>
<keyword evidence="3" id="KW-0274">FAD</keyword>
<feature type="domain" description="Phenol hydroxylase-like C-terminal dimerisation" evidence="6">
    <location>
        <begin position="449"/>
        <end position="673"/>
    </location>
</feature>
<dbReference type="Gene3D" id="3.30.9.10">
    <property type="entry name" value="D-Amino Acid Oxidase, subunit A, domain 2"/>
    <property type="match status" value="1"/>
</dbReference>
<evidence type="ECO:0000313" key="8">
    <source>
        <dbReference type="Proteomes" id="UP000054321"/>
    </source>
</evidence>
<gene>
    <name evidence="7" type="ORF">OIDMADRAFT_99381</name>
</gene>
<dbReference type="GO" id="GO:0071949">
    <property type="term" value="F:FAD binding"/>
    <property type="evidence" value="ECO:0007669"/>
    <property type="project" value="InterPro"/>
</dbReference>
<dbReference type="PRINTS" id="PR00420">
    <property type="entry name" value="RNGMNOXGNASE"/>
</dbReference>
<keyword evidence="4" id="KW-0560">Oxidoreductase</keyword>
<evidence type="ECO:0000259" key="5">
    <source>
        <dbReference type="Pfam" id="PF01494"/>
    </source>
</evidence>
<reference evidence="7 8" key="1">
    <citation type="submission" date="2014-04" db="EMBL/GenBank/DDBJ databases">
        <authorList>
            <consortium name="DOE Joint Genome Institute"/>
            <person name="Kuo A."/>
            <person name="Martino E."/>
            <person name="Perotto S."/>
            <person name="Kohler A."/>
            <person name="Nagy L.G."/>
            <person name="Floudas D."/>
            <person name="Copeland A."/>
            <person name="Barry K.W."/>
            <person name="Cichocki N."/>
            <person name="Veneault-Fourrey C."/>
            <person name="LaButti K."/>
            <person name="Lindquist E.A."/>
            <person name="Lipzen A."/>
            <person name="Lundell T."/>
            <person name="Morin E."/>
            <person name="Murat C."/>
            <person name="Sun H."/>
            <person name="Tunlid A."/>
            <person name="Henrissat B."/>
            <person name="Grigoriev I.V."/>
            <person name="Hibbett D.S."/>
            <person name="Martin F."/>
            <person name="Nordberg H.P."/>
            <person name="Cantor M.N."/>
            <person name="Hua S.X."/>
        </authorList>
    </citation>
    <scope>NUCLEOTIDE SEQUENCE [LARGE SCALE GENOMIC DNA]</scope>
    <source>
        <strain evidence="7 8">Zn</strain>
    </source>
</reference>
<dbReference type="SUPFAM" id="SSF51905">
    <property type="entry name" value="FAD/NAD(P)-binding domain"/>
    <property type="match status" value="1"/>
</dbReference>
<dbReference type="InterPro" id="IPR036249">
    <property type="entry name" value="Thioredoxin-like_sf"/>
</dbReference>
<dbReference type="Gene3D" id="3.50.50.60">
    <property type="entry name" value="FAD/NAD(P)-binding domain"/>
    <property type="match status" value="1"/>
</dbReference>
<dbReference type="HOGENOM" id="CLU_009665_9_2_1"/>
<comment type="similarity">
    <text evidence="1">Belongs to the PheA/TfdB FAD monooxygenase family.</text>
</comment>
<organism evidence="7 8">
    <name type="scientific">Oidiodendron maius (strain Zn)</name>
    <dbReference type="NCBI Taxonomy" id="913774"/>
    <lineage>
        <taxon>Eukaryota</taxon>
        <taxon>Fungi</taxon>
        <taxon>Dikarya</taxon>
        <taxon>Ascomycota</taxon>
        <taxon>Pezizomycotina</taxon>
        <taxon>Leotiomycetes</taxon>
        <taxon>Leotiomycetes incertae sedis</taxon>
        <taxon>Myxotrichaceae</taxon>
        <taxon>Oidiodendron</taxon>
    </lineage>
</organism>
<dbReference type="PANTHER" id="PTHR43004">
    <property type="entry name" value="TRK SYSTEM POTASSIUM UPTAKE PROTEIN"/>
    <property type="match status" value="1"/>
</dbReference>
<dbReference type="InterPro" id="IPR050641">
    <property type="entry name" value="RIFMO-like"/>
</dbReference>
<keyword evidence="8" id="KW-1185">Reference proteome</keyword>
<evidence type="ECO:0000313" key="7">
    <source>
        <dbReference type="EMBL" id="KIN06979.1"/>
    </source>
</evidence>
<dbReference type="SUPFAM" id="SSF54373">
    <property type="entry name" value="FAD-linked reductases, C-terminal domain"/>
    <property type="match status" value="1"/>
</dbReference>
<dbReference type="Pfam" id="PF01494">
    <property type="entry name" value="FAD_binding_3"/>
    <property type="match status" value="1"/>
</dbReference>
<dbReference type="InParanoid" id="A0A0C3D6M7"/>
<sequence length="674" mass="76277">MEHCKVDVLVIGAGPSGLMLCTWLARLGIKTRLIDKRHNRINSGQADGLQSRTFEILDSMGIGQDIWREANHMLEIRFWNPDKDNRLYRSDMIVDTMPGISRFQQATLHQARIEDYLLKYIGQYSDIAVEYGKMPESLHIDAENAENDEEFPISVTIRQLTSEANGIPNGITNGSHIPNGIFRSNLTADNTDSILAAAKANVASHTETIHAKYVVGCDGAHSWTRRQIECVLEGEQTDFIWGVLDIVPITDFPDIRYRCAIHSASGSMMIIPRENKYVRLYIQVSEVTEDGQPLDRSMINQDTLLRSAQMILAPYELTYKHCHWWTAYRIGQRVGSKFSAHDRIFLAGDAVHTHSPKAGQGMNISMHDTYNLGWKLAHVIKGQSSRSLLATYTSERRQIAQELINFDHRFSQLFSGRPSKDLLDEEGIDPRTFKDVFEKGNLFASGTAVDYTTNLIVAKDPEHQADVLTYKQNYKAPFLGRPVESIPCILTGKQYLARRIPIGMRMPSYKVLNQSDARPWHLQELLSANGTWRVIVFAGDLLDPAQFARYVALGKSLDSSGSFLHKYTPKSAPIDSVFEVLTVHSAPRASIELLSLPAVFHPYNEEYGWDYSKVFVDDISYHEGHGHAYENYGVDHRTGCMVALRPDQYVSWIGELEDLPDLERFFGAFMKAQR</sequence>
<dbReference type="AlphaFoldDB" id="A0A0C3D6M7"/>
<evidence type="ECO:0000256" key="2">
    <source>
        <dbReference type="ARBA" id="ARBA00022630"/>
    </source>
</evidence>
<dbReference type="InterPro" id="IPR038220">
    <property type="entry name" value="PHOX_C_sf"/>
</dbReference>
<dbReference type="PANTHER" id="PTHR43004:SF20">
    <property type="entry name" value="2-MONOOXYGENASE, PUTATIVE (AFU_ORTHOLOGUE AFUA_1G13660)-RELATED"/>
    <property type="match status" value="1"/>
</dbReference>
<evidence type="ECO:0000256" key="4">
    <source>
        <dbReference type="ARBA" id="ARBA00023002"/>
    </source>
</evidence>
<dbReference type="InterPro" id="IPR012941">
    <property type="entry name" value="Phe_hydrox_C_dim_dom"/>
</dbReference>
<dbReference type="Gene3D" id="3.40.30.20">
    <property type="match status" value="1"/>
</dbReference>
<feature type="domain" description="FAD-binding" evidence="5">
    <location>
        <begin position="5"/>
        <end position="406"/>
    </location>
</feature>
<evidence type="ECO:0008006" key="9">
    <source>
        <dbReference type="Google" id="ProtNLM"/>
    </source>
</evidence>
<evidence type="ECO:0000259" key="6">
    <source>
        <dbReference type="Pfam" id="PF07976"/>
    </source>
</evidence>
<dbReference type="InterPro" id="IPR036188">
    <property type="entry name" value="FAD/NAD-bd_sf"/>
</dbReference>
<reference evidence="8" key="2">
    <citation type="submission" date="2015-01" db="EMBL/GenBank/DDBJ databases">
        <title>Evolutionary Origins and Diversification of the Mycorrhizal Mutualists.</title>
        <authorList>
            <consortium name="DOE Joint Genome Institute"/>
            <consortium name="Mycorrhizal Genomics Consortium"/>
            <person name="Kohler A."/>
            <person name="Kuo A."/>
            <person name="Nagy L.G."/>
            <person name="Floudas D."/>
            <person name="Copeland A."/>
            <person name="Barry K.W."/>
            <person name="Cichocki N."/>
            <person name="Veneault-Fourrey C."/>
            <person name="LaButti K."/>
            <person name="Lindquist E.A."/>
            <person name="Lipzen A."/>
            <person name="Lundell T."/>
            <person name="Morin E."/>
            <person name="Murat C."/>
            <person name="Riley R."/>
            <person name="Ohm R."/>
            <person name="Sun H."/>
            <person name="Tunlid A."/>
            <person name="Henrissat B."/>
            <person name="Grigoriev I.V."/>
            <person name="Hibbett D.S."/>
            <person name="Martin F."/>
        </authorList>
    </citation>
    <scope>NUCLEOTIDE SEQUENCE [LARGE SCALE GENOMIC DNA]</scope>
    <source>
        <strain evidence="8">Zn</strain>
    </source>
</reference>
<evidence type="ECO:0000256" key="1">
    <source>
        <dbReference type="ARBA" id="ARBA00007801"/>
    </source>
</evidence>
<dbReference type="Pfam" id="PF07976">
    <property type="entry name" value="Phe_hydrox_dim"/>
    <property type="match status" value="1"/>
</dbReference>
<dbReference type="Proteomes" id="UP000054321">
    <property type="component" value="Unassembled WGS sequence"/>
</dbReference>
<dbReference type="GO" id="GO:0016709">
    <property type="term" value="F:oxidoreductase activity, acting on paired donors, with incorporation or reduction of molecular oxygen, NAD(P)H as one donor, and incorporation of one atom of oxygen"/>
    <property type="evidence" value="ECO:0007669"/>
    <property type="project" value="UniProtKB-ARBA"/>
</dbReference>